<proteinExistence type="predicted"/>
<keyword evidence="1" id="KW-0812">Transmembrane</keyword>
<dbReference type="EMBL" id="CADCVE010000047">
    <property type="protein sequence ID" value="CAA9454895.1"/>
    <property type="molecule type" value="Genomic_DNA"/>
</dbReference>
<keyword evidence="1" id="KW-0472">Membrane</keyword>
<name>A0A6J4QTT8_9ACTN</name>
<gene>
    <name evidence="2" type="ORF">AVDCRST_MAG28-2289</name>
</gene>
<evidence type="ECO:0000313" key="2">
    <source>
        <dbReference type="EMBL" id="CAA9454895.1"/>
    </source>
</evidence>
<feature type="transmembrane region" description="Helical" evidence="1">
    <location>
        <begin position="42"/>
        <end position="61"/>
    </location>
</feature>
<reference evidence="2" key="1">
    <citation type="submission" date="2020-02" db="EMBL/GenBank/DDBJ databases">
        <authorList>
            <person name="Meier V. D."/>
        </authorList>
    </citation>
    <scope>NUCLEOTIDE SEQUENCE</scope>
    <source>
        <strain evidence="2">AVDCRST_MAG28</strain>
    </source>
</reference>
<organism evidence="2">
    <name type="scientific">uncultured Rubrobacteraceae bacterium</name>
    <dbReference type="NCBI Taxonomy" id="349277"/>
    <lineage>
        <taxon>Bacteria</taxon>
        <taxon>Bacillati</taxon>
        <taxon>Actinomycetota</taxon>
        <taxon>Rubrobacteria</taxon>
        <taxon>Rubrobacterales</taxon>
        <taxon>Rubrobacteraceae</taxon>
        <taxon>environmental samples</taxon>
    </lineage>
</organism>
<sequence length="110" mass="11896">MFAVRKAALNVLPLLVVLWTTLAIVGGAVHLVNEIEAATQGAAMKTGLGLCAVSVALLMSTKVRRIRVPEMARKLLPGKLAPLRASYPRVTHRAPRIRPPTLQLLQVSRT</sequence>
<keyword evidence="1" id="KW-1133">Transmembrane helix</keyword>
<accession>A0A6J4QTT8</accession>
<protein>
    <submittedName>
        <fullName evidence="2">Uncharacterized protein</fullName>
    </submittedName>
</protein>
<feature type="transmembrane region" description="Helical" evidence="1">
    <location>
        <begin position="7"/>
        <end position="30"/>
    </location>
</feature>
<evidence type="ECO:0000256" key="1">
    <source>
        <dbReference type="SAM" id="Phobius"/>
    </source>
</evidence>
<dbReference type="AlphaFoldDB" id="A0A6J4QTT8"/>